<reference evidence="1 2" key="1">
    <citation type="submission" date="2020-04" db="EMBL/GenBank/DDBJ databases">
        <authorList>
            <person name="Pieper L."/>
        </authorList>
    </citation>
    <scope>NUCLEOTIDE SEQUENCE [LARGE SCALE GENOMIC DNA]</scope>
    <source>
        <strain evidence="1 2">B33</strain>
    </source>
</reference>
<evidence type="ECO:0000313" key="2">
    <source>
        <dbReference type="Proteomes" id="UP000524321"/>
    </source>
</evidence>
<comment type="caution">
    <text evidence="1">The sequence shown here is derived from an EMBL/GenBank/DDBJ whole genome shotgun (WGS) entry which is preliminary data.</text>
</comment>
<organism evidence="1 2">
    <name type="scientific">Phocaeicola vulgatus</name>
    <name type="common">Bacteroides vulgatus</name>
    <dbReference type="NCBI Taxonomy" id="821"/>
    <lineage>
        <taxon>Bacteria</taxon>
        <taxon>Pseudomonadati</taxon>
        <taxon>Bacteroidota</taxon>
        <taxon>Bacteroidia</taxon>
        <taxon>Bacteroidales</taxon>
        <taxon>Bacteroidaceae</taxon>
        <taxon>Phocaeicola</taxon>
    </lineage>
</organism>
<dbReference type="Proteomes" id="UP000524321">
    <property type="component" value="Unassembled WGS sequence"/>
</dbReference>
<name>A0A7Y6PHQ1_PHOVU</name>
<dbReference type="EMBL" id="JABWDJ010000188">
    <property type="protein sequence ID" value="NVB76056.1"/>
    <property type="molecule type" value="Genomic_DNA"/>
</dbReference>
<dbReference type="AlphaFoldDB" id="A0A7Y6PHQ1"/>
<dbReference type="RefSeq" id="WP_176350771.1">
    <property type="nucleotide sequence ID" value="NZ_JABWDJ010000188.1"/>
</dbReference>
<proteinExistence type="predicted"/>
<protein>
    <submittedName>
        <fullName evidence="1">Uncharacterized protein</fullName>
    </submittedName>
</protein>
<reference evidence="1 2" key="2">
    <citation type="submission" date="2020-07" db="EMBL/GenBank/DDBJ databases">
        <title>Bacterial metabolism rescues the inhibition of intestinal drug absorption by food and drug additives.</title>
        <authorList>
            <person name="Zou L."/>
            <person name="Spanogiannopoulos P."/>
            <person name="Chien H.-C."/>
            <person name="Pieper L.M."/>
            <person name="Cai W."/>
            <person name="Khuri N."/>
            <person name="Pottel J."/>
            <person name="Vora B."/>
            <person name="Ni Z."/>
            <person name="Tsakalozou E."/>
            <person name="Zhang W."/>
            <person name="Shoichet B.K."/>
            <person name="Giacomini K.M."/>
            <person name="Turnbaugh P.J."/>
        </authorList>
    </citation>
    <scope>NUCLEOTIDE SEQUENCE [LARGE SCALE GENOMIC DNA]</scope>
    <source>
        <strain evidence="1 2">B33</strain>
    </source>
</reference>
<gene>
    <name evidence="1" type="ORF">HUV05_21625</name>
</gene>
<evidence type="ECO:0000313" key="1">
    <source>
        <dbReference type="EMBL" id="NVB76056.1"/>
    </source>
</evidence>
<accession>A0A7Y6PHQ1</accession>
<sequence length="79" mass="8917">MDRGNLDSNSDFNLLPDTGYYSMQRCETSPNGPGFEWGVLVNIKTKAGYRLQIAANNNKMIKIRLGDASFRDWQTISLT</sequence>